<keyword evidence="6 8" id="KW-0472">Membrane</keyword>
<sequence length="565" mass="61055">MTLDVEVITLTLVVITFGIYIYIGWWAKVKDTSNFFVAGKEIPAVANGAAIAADWMSAASFISMAGLISFLGYDGTIYLMGWTGGYVLLALLLAPYLRKFGRYTVPDFIGDRYYSNKTRAVAAIATIFISLTYVAGQMRGVGIVFSRYLQVDITIGVIIGMAIVAFFAVLGGMKGITWTQVIQYFVLIIAIIIPAAAISLQLTGIPVPQLGFTFSDIAERLSTLQVDLGMNEYLAPFQNMSGLNVFAVTLALMLGTAGLPHVIVRFYTVKDVRSARWSAGWALIFIALLYTVAPAIGVFAKYNLINTFNDESITDVREISWVSKWEETGLLGLDDKNGDGILNFTEESSPGNEVTIDPDIIVLSTPEVAELSPFIIALVAAGGLAAALSTASGLLLAMSSAVSHDLYYRIFRPQATEKQRLKIGRIMIFLAVIVAGYFGINPPGFVGEVVAFAFGLGAASLFPAILLGIFDKRMNRQGATWGISIGLSFTLIMILLMRSVEVFGTETQILDSFLGIDALGIGVVGAIVNFIISFIISRTTQAPPKEISDMVEEIRVPKVSDSSEK</sequence>
<feature type="transmembrane region" description="Helical" evidence="8">
    <location>
        <begin position="148"/>
        <end position="170"/>
    </location>
</feature>
<evidence type="ECO:0000256" key="8">
    <source>
        <dbReference type="SAM" id="Phobius"/>
    </source>
</evidence>
<keyword evidence="4 8" id="KW-0812">Transmembrane</keyword>
<dbReference type="GO" id="GO:0005886">
    <property type="term" value="C:plasma membrane"/>
    <property type="evidence" value="ECO:0007669"/>
    <property type="project" value="TreeGrafter"/>
</dbReference>
<feature type="transmembrane region" description="Helical" evidence="8">
    <location>
        <begin position="512"/>
        <end position="536"/>
    </location>
</feature>
<evidence type="ECO:0000313" key="10">
    <source>
        <dbReference type="Proteomes" id="UP000199095"/>
    </source>
</evidence>
<feature type="transmembrane region" description="Helical" evidence="8">
    <location>
        <begin position="279"/>
        <end position="300"/>
    </location>
</feature>
<comment type="similarity">
    <text evidence="2 7">Belongs to the sodium:solute symporter (SSF) (TC 2.A.21) family.</text>
</comment>
<dbReference type="STRING" id="237682.SAMN05421676_11389"/>
<evidence type="ECO:0000256" key="3">
    <source>
        <dbReference type="ARBA" id="ARBA00022448"/>
    </source>
</evidence>
<dbReference type="AlphaFoldDB" id="A0A1I0IR47"/>
<name>A0A1I0IR47_9BACI</name>
<reference evidence="10" key="1">
    <citation type="submission" date="2016-10" db="EMBL/GenBank/DDBJ databases">
        <authorList>
            <person name="Varghese N."/>
            <person name="Submissions S."/>
        </authorList>
    </citation>
    <scope>NUCLEOTIDE SEQUENCE [LARGE SCALE GENOMIC DNA]</scope>
    <source>
        <strain evidence="10">CGMCC 1.3566</strain>
    </source>
</reference>
<keyword evidence="10" id="KW-1185">Reference proteome</keyword>
<feature type="transmembrane region" description="Helical" evidence="8">
    <location>
        <begin position="481"/>
        <end position="500"/>
    </location>
</feature>
<feature type="transmembrane region" description="Helical" evidence="8">
    <location>
        <begin position="423"/>
        <end position="440"/>
    </location>
</feature>
<feature type="transmembrane region" description="Helical" evidence="8">
    <location>
        <begin position="245"/>
        <end position="267"/>
    </location>
</feature>
<feature type="transmembrane region" description="Helical" evidence="8">
    <location>
        <begin position="6"/>
        <end position="27"/>
    </location>
</feature>
<dbReference type="EMBL" id="FOHJ01000013">
    <property type="protein sequence ID" value="SET99664.1"/>
    <property type="molecule type" value="Genomic_DNA"/>
</dbReference>
<comment type="subcellular location">
    <subcellularLocation>
        <location evidence="1">Membrane</location>
        <topology evidence="1">Multi-pass membrane protein</topology>
    </subcellularLocation>
</comment>
<dbReference type="CDD" id="cd11480">
    <property type="entry name" value="SLC5sbd_u4"/>
    <property type="match status" value="1"/>
</dbReference>
<feature type="transmembrane region" description="Helical" evidence="8">
    <location>
        <begin position="182"/>
        <end position="202"/>
    </location>
</feature>
<feature type="transmembrane region" description="Helical" evidence="8">
    <location>
        <begin position="374"/>
        <end position="402"/>
    </location>
</feature>
<feature type="transmembrane region" description="Helical" evidence="8">
    <location>
        <begin position="48"/>
        <end position="71"/>
    </location>
</feature>
<dbReference type="InterPro" id="IPR019899">
    <property type="entry name" value="Na/solute_symporter_VC_2705"/>
</dbReference>
<dbReference type="Proteomes" id="UP000199095">
    <property type="component" value="Unassembled WGS sequence"/>
</dbReference>
<dbReference type="NCBIfam" id="TIGR03648">
    <property type="entry name" value="Na_symport_lg"/>
    <property type="match status" value="1"/>
</dbReference>
<protein>
    <submittedName>
        <fullName evidence="9">Cation/acetate symporter</fullName>
    </submittedName>
</protein>
<feature type="transmembrane region" description="Helical" evidence="8">
    <location>
        <begin position="118"/>
        <end position="136"/>
    </location>
</feature>
<dbReference type="InterPro" id="IPR050277">
    <property type="entry name" value="Sodium:Solute_Symporter"/>
</dbReference>
<dbReference type="PANTHER" id="PTHR48086:SF5">
    <property type="entry name" value="NA(+):SOLUTE SYMPORTER (SSF FAMILY)"/>
    <property type="match status" value="1"/>
</dbReference>
<evidence type="ECO:0000256" key="4">
    <source>
        <dbReference type="ARBA" id="ARBA00022692"/>
    </source>
</evidence>
<evidence type="ECO:0000256" key="1">
    <source>
        <dbReference type="ARBA" id="ARBA00004141"/>
    </source>
</evidence>
<organism evidence="9 10">
    <name type="scientific">Salinibacillus kushneri</name>
    <dbReference type="NCBI Taxonomy" id="237682"/>
    <lineage>
        <taxon>Bacteria</taxon>
        <taxon>Bacillati</taxon>
        <taxon>Bacillota</taxon>
        <taxon>Bacilli</taxon>
        <taxon>Bacillales</taxon>
        <taxon>Bacillaceae</taxon>
        <taxon>Salinibacillus</taxon>
    </lineage>
</organism>
<dbReference type="GO" id="GO:0022857">
    <property type="term" value="F:transmembrane transporter activity"/>
    <property type="evidence" value="ECO:0007669"/>
    <property type="project" value="InterPro"/>
</dbReference>
<evidence type="ECO:0000313" key="9">
    <source>
        <dbReference type="EMBL" id="SET99664.1"/>
    </source>
</evidence>
<evidence type="ECO:0000256" key="7">
    <source>
        <dbReference type="RuleBase" id="RU362091"/>
    </source>
</evidence>
<feature type="transmembrane region" description="Helical" evidence="8">
    <location>
        <begin position="446"/>
        <end position="469"/>
    </location>
</feature>
<keyword evidence="3" id="KW-0813">Transport</keyword>
<accession>A0A1I0IR47</accession>
<feature type="transmembrane region" description="Helical" evidence="8">
    <location>
        <begin position="77"/>
        <end position="97"/>
    </location>
</feature>
<dbReference type="Gene3D" id="1.20.1730.10">
    <property type="entry name" value="Sodium/glucose cotransporter"/>
    <property type="match status" value="1"/>
</dbReference>
<dbReference type="PANTHER" id="PTHR48086">
    <property type="entry name" value="SODIUM/PROLINE SYMPORTER-RELATED"/>
    <property type="match status" value="1"/>
</dbReference>
<dbReference type="InterPro" id="IPR001734">
    <property type="entry name" value="Na/solute_symporter"/>
</dbReference>
<dbReference type="Pfam" id="PF00474">
    <property type="entry name" value="SSF"/>
    <property type="match status" value="2"/>
</dbReference>
<dbReference type="PROSITE" id="PS50283">
    <property type="entry name" value="NA_SOLUT_SYMP_3"/>
    <property type="match status" value="1"/>
</dbReference>
<gene>
    <name evidence="9" type="ORF">SAMN05421676_11389</name>
</gene>
<evidence type="ECO:0000256" key="6">
    <source>
        <dbReference type="ARBA" id="ARBA00023136"/>
    </source>
</evidence>
<evidence type="ECO:0000256" key="5">
    <source>
        <dbReference type="ARBA" id="ARBA00022989"/>
    </source>
</evidence>
<dbReference type="InterPro" id="IPR038377">
    <property type="entry name" value="Na/Glc_symporter_sf"/>
</dbReference>
<evidence type="ECO:0000256" key="2">
    <source>
        <dbReference type="ARBA" id="ARBA00006434"/>
    </source>
</evidence>
<keyword evidence="5 8" id="KW-1133">Transmembrane helix</keyword>
<proteinExistence type="inferred from homology"/>